<organism evidence="2 3">
    <name type="scientific">Armillaria novae-zelandiae</name>
    <dbReference type="NCBI Taxonomy" id="153914"/>
    <lineage>
        <taxon>Eukaryota</taxon>
        <taxon>Fungi</taxon>
        <taxon>Dikarya</taxon>
        <taxon>Basidiomycota</taxon>
        <taxon>Agaricomycotina</taxon>
        <taxon>Agaricomycetes</taxon>
        <taxon>Agaricomycetidae</taxon>
        <taxon>Agaricales</taxon>
        <taxon>Marasmiineae</taxon>
        <taxon>Physalacriaceae</taxon>
        <taxon>Armillaria</taxon>
    </lineage>
</organism>
<protein>
    <recommendedName>
        <fullName evidence="1">GST N-terminal domain-containing protein</fullName>
    </recommendedName>
</protein>
<sequence length="222" mass="24507">MSSVNRTFQHLFSSVFSNLPCKSHIYETMSWPLHTGSELYPINAITTKAVNLINDENFDPSFIDINPSSTLPTLTADGKSYRSTTDIIFYLATNSPKALSAPVSHKSTIQQVHRDQHDPNFALLLVRDDAGLVAVAGASLHTFVGNHGEIPLPLSSCTEPSCLRKASQDPANSRHATLYAEKLAENEALLDIYMGPLRFTLSPRNILSTLNSLYHSPFRPPR</sequence>
<dbReference type="Pfam" id="PF13417">
    <property type="entry name" value="GST_N_3"/>
    <property type="match status" value="1"/>
</dbReference>
<dbReference type="Gene3D" id="3.40.30.10">
    <property type="entry name" value="Glutaredoxin"/>
    <property type="match status" value="1"/>
</dbReference>
<dbReference type="AlphaFoldDB" id="A0AA39P3M5"/>
<dbReference type="Proteomes" id="UP001175227">
    <property type="component" value="Unassembled WGS sequence"/>
</dbReference>
<accession>A0AA39P3M5</accession>
<evidence type="ECO:0000259" key="1">
    <source>
        <dbReference type="Pfam" id="PF13417"/>
    </source>
</evidence>
<reference evidence="2" key="1">
    <citation type="submission" date="2023-06" db="EMBL/GenBank/DDBJ databases">
        <authorList>
            <consortium name="Lawrence Berkeley National Laboratory"/>
            <person name="Ahrendt S."/>
            <person name="Sahu N."/>
            <person name="Indic B."/>
            <person name="Wong-Bajracharya J."/>
            <person name="Merenyi Z."/>
            <person name="Ke H.-M."/>
            <person name="Monk M."/>
            <person name="Kocsube S."/>
            <person name="Drula E."/>
            <person name="Lipzen A."/>
            <person name="Balint B."/>
            <person name="Henrissat B."/>
            <person name="Andreopoulos B."/>
            <person name="Martin F.M."/>
            <person name="Harder C.B."/>
            <person name="Rigling D."/>
            <person name="Ford K.L."/>
            <person name="Foster G.D."/>
            <person name="Pangilinan J."/>
            <person name="Papanicolaou A."/>
            <person name="Barry K."/>
            <person name="LaButti K."/>
            <person name="Viragh M."/>
            <person name="Koriabine M."/>
            <person name="Yan M."/>
            <person name="Riley R."/>
            <person name="Champramary S."/>
            <person name="Plett K.L."/>
            <person name="Tsai I.J."/>
            <person name="Slot J."/>
            <person name="Sipos G."/>
            <person name="Plett J."/>
            <person name="Nagy L.G."/>
            <person name="Grigoriev I.V."/>
        </authorList>
    </citation>
    <scope>NUCLEOTIDE SEQUENCE</scope>
    <source>
        <strain evidence="2">ICMP 16352</strain>
    </source>
</reference>
<feature type="domain" description="GST N-terminal" evidence="1">
    <location>
        <begin position="48"/>
        <end position="96"/>
    </location>
</feature>
<dbReference type="InterPro" id="IPR036249">
    <property type="entry name" value="Thioredoxin-like_sf"/>
</dbReference>
<comment type="caution">
    <text evidence="2">The sequence shown here is derived from an EMBL/GenBank/DDBJ whole genome shotgun (WGS) entry which is preliminary data.</text>
</comment>
<dbReference type="EMBL" id="JAUEPR010000019">
    <property type="protein sequence ID" value="KAK0476736.1"/>
    <property type="molecule type" value="Genomic_DNA"/>
</dbReference>
<evidence type="ECO:0000313" key="2">
    <source>
        <dbReference type="EMBL" id="KAK0476736.1"/>
    </source>
</evidence>
<dbReference type="InterPro" id="IPR004045">
    <property type="entry name" value="Glutathione_S-Trfase_N"/>
</dbReference>
<keyword evidence="3" id="KW-1185">Reference proteome</keyword>
<proteinExistence type="predicted"/>
<dbReference type="SUPFAM" id="SSF52833">
    <property type="entry name" value="Thioredoxin-like"/>
    <property type="match status" value="1"/>
</dbReference>
<evidence type="ECO:0000313" key="3">
    <source>
        <dbReference type="Proteomes" id="UP001175227"/>
    </source>
</evidence>
<name>A0AA39P3M5_9AGAR</name>
<gene>
    <name evidence="2" type="ORF">IW261DRAFT_1609403</name>
</gene>